<dbReference type="EMBL" id="UFQS01000014">
    <property type="protein sequence ID" value="SSW97307.1"/>
    <property type="molecule type" value="Genomic_DNA"/>
</dbReference>
<accession>A0A336JYW2</accession>
<dbReference type="VEuPathDB" id="VectorBase:CSON002928"/>
<dbReference type="AlphaFoldDB" id="A0A336JYW2"/>
<evidence type="ECO:0000313" key="2">
    <source>
        <dbReference type="EMBL" id="SSX17693.1"/>
    </source>
</evidence>
<evidence type="ECO:0000313" key="1">
    <source>
        <dbReference type="EMBL" id="SSW97307.1"/>
    </source>
</evidence>
<dbReference type="EMBL" id="UFQT01000014">
    <property type="protein sequence ID" value="SSX17693.1"/>
    <property type="molecule type" value="Genomic_DNA"/>
</dbReference>
<organism evidence="1">
    <name type="scientific">Culicoides sonorensis</name>
    <name type="common">Biting midge</name>
    <dbReference type="NCBI Taxonomy" id="179676"/>
    <lineage>
        <taxon>Eukaryota</taxon>
        <taxon>Metazoa</taxon>
        <taxon>Ecdysozoa</taxon>
        <taxon>Arthropoda</taxon>
        <taxon>Hexapoda</taxon>
        <taxon>Insecta</taxon>
        <taxon>Pterygota</taxon>
        <taxon>Neoptera</taxon>
        <taxon>Endopterygota</taxon>
        <taxon>Diptera</taxon>
        <taxon>Nematocera</taxon>
        <taxon>Chironomoidea</taxon>
        <taxon>Ceratopogonidae</taxon>
        <taxon>Ceratopogoninae</taxon>
        <taxon>Culicoides</taxon>
        <taxon>Monoculicoides</taxon>
    </lineage>
</organism>
<gene>
    <name evidence="1" type="primary">CSON002928</name>
</gene>
<reference evidence="1" key="1">
    <citation type="submission" date="2018-04" db="EMBL/GenBank/DDBJ databases">
        <authorList>
            <person name="Go L.Y."/>
            <person name="Mitchell J.A."/>
        </authorList>
    </citation>
    <scope>NUCLEOTIDE SEQUENCE</scope>
    <source>
        <tissue evidence="1">Whole organism</tissue>
    </source>
</reference>
<dbReference type="Pfam" id="PF15929">
    <property type="entry name" value="Myofilin"/>
    <property type="match status" value="1"/>
</dbReference>
<sequence length="106" mass="12043">MPRPTTTGVFHQYLEMIGQNEPITRKARFWSSYVRGLGAESLTGSEAIVGRPKRGGTEKQNILKSCESTDKPIRERVAQQGYHYQPLYRNIYGHSPRKTGLKSIYA</sequence>
<proteinExistence type="predicted"/>
<name>A0A336JYW2_CULSO</name>
<dbReference type="InterPro" id="IPR031828">
    <property type="entry name" value="Myofilin"/>
</dbReference>
<protein>
    <submittedName>
        <fullName evidence="1">CSON002928 protein</fullName>
    </submittedName>
</protein>
<reference evidence="2" key="2">
    <citation type="submission" date="2018-07" db="EMBL/GenBank/DDBJ databases">
        <authorList>
            <person name="Quirk P.G."/>
            <person name="Krulwich T.A."/>
        </authorList>
    </citation>
    <scope>NUCLEOTIDE SEQUENCE</scope>
</reference>
<dbReference type="OMA" id="FKPHLEM"/>